<protein>
    <submittedName>
        <fullName evidence="1">DUF4442 domain-containing protein</fullName>
    </submittedName>
</protein>
<dbReference type="InterPro" id="IPR029069">
    <property type="entry name" value="HotDog_dom_sf"/>
</dbReference>
<dbReference type="Gene3D" id="3.10.129.10">
    <property type="entry name" value="Hotdog Thioesterase"/>
    <property type="match status" value="1"/>
</dbReference>
<organism evidence="1 2">
    <name type="scientific">Svornostia abyssi</name>
    <dbReference type="NCBI Taxonomy" id="2898438"/>
    <lineage>
        <taxon>Bacteria</taxon>
        <taxon>Bacillati</taxon>
        <taxon>Actinomycetota</taxon>
        <taxon>Thermoleophilia</taxon>
        <taxon>Solirubrobacterales</taxon>
        <taxon>Baekduiaceae</taxon>
        <taxon>Svornostia</taxon>
    </lineage>
</organism>
<accession>A0ABY5PKB6</accession>
<sequence>MIGLTAKNAWGPLSRVPVVGTRLFSLGVSVTAPYFLSIQPHVVALEPGRAEVRMAKWWPVQNHLGTVHAIAMCNLAEVAMGVMAEATVPQTHRWIPVGMTTRYLAKGETGLHAVARLDPLAPFGDEPVDVEVPVSVMDAAGTEVCDARITIRIAPRG</sequence>
<dbReference type="EMBL" id="CP088295">
    <property type="protein sequence ID" value="UUY05007.1"/>
    <property type="molecule type" value="Genomic_DNA"/>
</dbReference>
<dbReference type="Pfam" id="PF14539">
    <property type="entry name" value="DUF4442"/>
    <property type="match status" value="1"/>
</dbReference>
<evidence type="ECO:0000313" key="2">
    <source>
        <dbReference type="Proteomes" id="UP001058860"/>
    </source>
</evidence>
<dbReference type="CDD" id="cd03443">
    <property type="entry name" value="PaaI_thioesterase"/>
    <property type="match status" value="1"/>
</dbReference>
<dbReference type="RefSeq" id="WP_353865477.1">
    <property type="nucleotide sequence ID" value="NZ_CP088295.1"/>
</dbReference>
<dbReference type="Proteomes" id="UP001058860">
    <property type="component" value="Chromosome"/>
</dbReference>
<reference evidence="2" key="1">
    <citation type="submission" date="2021-11" db="EMBL/GenBank/DDBJ databases">
        <title>Cultivation dependent microbiological survey of springs from the worlds oldest radium mine currently devoted to the extraction of radon-saturated water.</title>
        <authorList>
            <person name="Kapinusova G."/>
            <person name="Smrhova T."/>
            <person name="Strejcek M."/>
            <person name="Suman J."/>
            <person name="Jani K."/>
            <person name="Pajer P."/>
            <person name="Uhlik O."/>
        </authorList>
    </citation>
    <scope>NUCLEOTIDE SEQUENCE [LARGE SCALE GENOMIC DNA]</scope>
    <source>
        <strain evidence="2">J379</strain>
    </source>
</reference>
<keyword evidence="2" id="KW-1185">Reference proteome</keyword>
<proteinExistence type="predicted"/>
<dbReference type="InterPro" id="IPR027961">
    <property type="entry name" value="DUF4442"/>
</dbReference>
<name>A0ABY5PKB6_9ACTN</name>
<evidence type="ECO:0000313" key="1">
    <source>
        <dbReference type="EMBL" id="UUY05007.1"/>
    </source>
</evidence>
<gene>
    <name evidence="1" type="ORF">LRS13_05610</name>
</gene>
<dbReference type="SUPFAM" id="SSF54637">
    <property type="entry name" value="Thioesterase/thiol ester dehydrase-isomerase"/>
    <property type="match status" value="1"/>
</dbReference>